<sequence length="236" mass="26201">MVFSKSFLINSIALLVIALAFLLPLPYHQALLFTGLFALSGAVTNQLAIYMLFERVPFLYGSGVIEQNFEVFKSSIRSMMMQEFFNKEQLEAFFASEEKKINLAPLVEEADFSPAFDALSKTVMESKFGSAITMFGGEQALEELREPFSIKLKKSVSSIVSSEAFKEQLESHLQKSSLSDDIIDSIDTLITQRLDALSPKMVKDLVQALIKEHLGWLVVWGGVFGGLIGLISSLIL</sequence>
<dbReference type="EMBL" id="FPHM01000203">
    <property type="protein sequence ID" value="SFV71107.1"/>
    <property type="molecule type" value="Genomic_DNA"/>
</dbReference>
<dbReference type="PANTHER" id="PTHR38568">
    <property type="entry name" value="DUF445 DOMAIN-CONTAINING PROTEIN-RELATED"/>
    <property type="match status" value="1"/>
</dbReference>
<feature type="transmembrane region" description="Helical" evidence="1">
    <location>
        <begin position="31"/>
        <end position="53"/>
    </location>
</feature>
<evidence type="ECO:0000313" key="2">
    <source>
        <dbReference type="EMBL" id="SFV71107.1"/>
    </source>
</evidence>
<keyword evidence="1" id="KW-1133">Transmembrane helix</keyword>
<reference evidence="2" key="1">
    <citation type="submission" date="2016-10" db="EMBL/GenBank/DDBJ databases">
        <authorList>
            <person name="de Groot N.N."/>
        </authorList>
    </citation>
    <scope>NUCLEOTIDE SEQUENCE</scope>
</reference>
<organism evidence="2">
    <name type="scientific">hydrothermal vent metagenome</name>
    <dbReference type="NCBI Taxonomy" id="652676"/>
    <lineage>
        <taxon>unclassified sequences</taxon>
        <taxon>metagenomes</taxon>
        <taxon>ecological metagenomes</taxon>
    </lineage>
</organism>
<name>A0A1W1CZJ6_9ZZZZ</name>
<evidence type="ECO:0008006" key="3">
    <source>
        <dbReference type="Google" id="ProtNLM"/>
    </source>
</evidence>
<feature type="transmembrane region" description="Helical" evidence="1">
    <location>
        <begin position="7"/>
        <end position="25"/>
    </location>
</feature>
<dbReference type="PANTHER" id="PTHR38568:SF1">
    <property type="entry name" value="DUF445 DOMAIN-CONTAINING PROTEIN"/>
    <property type="match status" value="1"/>
</dbReference>
<keyword evidence="1" id="KW-0812">Transmembrane</keyword>
<proteinExistence type="predicted"/>
<keyword evidence="1" id="KW-0472">Membrane</keyword>
<dbReference type="AlphaFoldDB" id="A0A1W1CZJ6"/>
<feature type="transmembrane region" description="Helical" evidence="1">
    <location>
        <begin position="214"/>
        <end position="235"/>
    </location>
</feature>
<evidence type="ECO:0000256" key="1">
    <source>
        <dbReference type="SAM" id="Phobius"/>
    </source>
</evidence>
<accession>A0A1W1CZJ6</accession>
<protein>
    <recommendedName>
        <fullName evidence="3">DUF445 domain-containing protein</fullName>
    </recommendedName>
</protein>
<gene>
    <name evidence="2" type="ORF">MNB_SV-13-963</name>
</gene>